<evidence type="ECO:0000313" key="14">
    <source>
        <dbReference type="Proteomes" id="UP001303473"/>
    </source>
</evidence>
<evidence type="ECO:0000256" key="4">
    <source>
        <dbReference type="ARBA" id="ARBA00022692"/>
    </source>
</evidence>
<feature type="transmembrane region" description="Helical" evidence="11">
    <location>
        <begin position="200"/>
        <end position="220"/>
    </location>
</feature>
<keyword evidence="14" id="KW-1185">Reference proteome</keyword>
<organism evidence="13 14">
    <name type="scientific">Diplogelasinospora grovesii</name>
    <dbReference type="NCBI Taxonomy" id="303347"/>
    <lineage>
        <taxon>Eukaryota</taxon>
        <taxon>Fungi</taxon>
        <taxon>Dikarya</taxon>
        <taxon>Ascomycota</taxon>
        <taxon>Pezizomycotina</taxon>
        <taxon>Sordariomycetes</taxon>
        <taxon>Sordariomycetidae</taxon>
        <taxon>Sordariales</taxon>
        <taxon>Diplogelasinosporaceae</taxon>
        <taxon>Diplogelasinospora</taxon>
    </lineage>
</organism>
<dbReference type="EMBL" id="MU853817">
    <property type="protein sequence ID" value="KAK3939069.1"/>
    <property type="molecule type" value="Genomic_DNA"/>
</dbReference>
<sequence length="1634" mass="177712">MVFLSFARNLFVPPAVYGIGSAHPIRSLSDALGAAGSTGRDRVVFVNSIDNNGSAGGGEIQRVITTLSDQVRSAGKDVLVLTSETDLATACKANLRGVTPCYGAVVFRSSPSEGSGGMWNYTLRADSVLGAGRIDVDKDTNDGEIYMLPLQHAVDRAITSTNNGTDNKQQLVDGVDEYPFTSLTQQERADRIRVIYQSAIMNWAGVAFFEGVIGICYHMTGFMASERETGMATLVEAMMSTRSRSRWEAQVARLWSYHLSFSILYLPGWVIGSLILWSGVFTTTSALIVLFYHILVGLALASMSIFGAAFFKRSQLSGVTVTIAYLLLAIIAQTVSWPRTGTVAVLSLLFAPCNYTYFITLLARFEQQQWRTDLTQVAPNSPWSIPGIVLWVFLVIQILVYPVLGAMLERYFHGTTSTARNIVVGESREGLGQENAVQLEGFTKVYKPGFIRRMFGFIAKPKEPVTAVNNLTLSARRGQILALLGANGSGKSTTLDSIAGTNKLTSGKITIDGTGGLGIAPQKNVLWDELTVEEHIRIFNRLKSPNTHASMEEIKQLIVSIDLEPKRRAQSKTLSGGQKRKLQLGMMLTGGSAVCCVDEVSSGLDPLSRRKIWDILLAERGKRTIILTTHFLDEADLLADHIAILSKGTLRAEGSSVELKDRLGGGYRIHVHANTGKNLTHLPAVEGVVRKTPSFDEVMYVASSSAAAAKVIKELEALGISDYRFSGPTIEDVFLQLAEEVREEEKSGGGAGSSSSSLNRHIPQEKEKGIPSENVLGIDEPKDSLELLSGQRIGFLRQTWVLFGKRVTIFKSNWFPYAAAFFIPIIAAGLVTLFIKDQQPVGCSPADQSTASTAVNIFGSDFNLFMVGGPADKINKDTLTRLFLPIYLNSGGTASSGSNSARAAADPTAIFNNLTLVNTLDEFNNEILNYRKNVTSAGFWLGDANSPPTLAYKGSGAEMFNAWFGQWVMDMVLTNTSIASTYLNFDIPASPEAGNSLQLIVYVGLALCAYPGFFALYPNLERRRNVRGLQYSNGVSPFPLWLAYTGFDFAIVLLSSAIVTALFAGLSNIWYHVGYIFVVFMFYGLASILLAYNISLFCANQLSAYAFTAAGQAVMFLVYLVAYLCTITYAPVNKIDGYLLLVHFVVSAFSPIGSVMRAMFLALNLFSTTCSGNQISTTPGGILQYGGPILYLIIQSILLFLLLLWLDGGNVGSTFKRLLSRNAPPAAQDGNVSDEEVANELVRVTSSATNPSVRSTDGLRVVHLTKTFGKNTAVDNVTFGIKHAEIFALLGPNGAGKSTTISCVRGDLKPDLGTTGGDVFVEDVSVTRQLRAARGNLGVCPQFDAVDQMTVLEHLYFYARVRGIPESGVHHNVDAIIRAVGLQHFRHRPALALSGGNKRKLSLGIALMGNPSVILLDEPSSGLDAAAKRIMWRTLAATTVPYNRSVLLTTHSMEEADALAGRAGIMARRMLAMGTTDSLRRKFVGDALHVHLVLKGAPRTSDGDVQRVREWVTTAFVGVEGVEKEGRVAVEEKAYHGQMRFSVPAAAISRIYKQHTNPTTKEQEITGGEKGESRSAIGQLVVLLEENREHLGIEHYSVSPTTLDQVFLAVVGRHNVREEGYETKEKKKKSWWRA</sequence>
<comment type="caution">
    <text evidence="13">The sequence shown here is derived from an EMBL/GenBank/DDBJ whole genome shotgun (WGS) entry which is preliminary data.</text>
</comment>
<dbReference type="GO" id="GO:0005524">
    <property type="term" value="F:ATP binding"/>
    <property type="evidence" value="ECO:0007669"/>
    <property type="project" value="UniProtKB-KW"/>
</dbReference>
<accession>A0AAN6N4S6</accession>
<evidence type="ECO:0000256" key="8">
    <source>
        <dbReference type="ARBA" id="ARBA00022989"/>
    </source>
</evidence>
<dbReference type="InterPro" id="IPR017871">
    <property type="entry name" value="ABC_transporter-like_CS"/>
</dbReference>
<feature type="transmembrane region" description="Helical" evidence="11">
    <location>
        <begin position="1069"/>
        <end position="1092"/>
    </location>
</feature>
<evidence type="ECO:0000256" key="10">
    <source>
        <dbReference type="SAM" id="MobiDB-lite"/>
    </source>
</evidence>
<evidence type="ECO:0000256" key="11">
    <source>
        <dbReference type="SAM" id="Phobius"/>
    </source>
</evidence>
<feature type="domain" description="ABC transporter" evidence="12">
    <location>
        <begin position="437"/>
        <end position="672"/>
    </location>
</feature>
<feature type="transmembrane region" description="Helical" evidence="11">
    <location>
        <begin position="289"/>
        <end position="310"/>
    </location>
</feature>
<keyword evidence="4 11" id="KW-0812">Transmembrane</keyword>
<dbReference type="PROSITE" id="PS50893">
    <property type="entry name" value="ABC_TRANSPORTER_2"/>
    <property type="match status" value="2"/>
</dbReference>
<evidence type="ECO:0000259" key="12">
    <source>
        <dbReference type="PROSITE" id="PS50893"/>
    </source>
</evidence>
<dbReference type="PANTHER" id="PTHR19229">
    <property type="entry name" value="ATP-BINDING CASSETTE TRANSPORTER SUBFAMILY A ABCA"/>
    <property type="match status" value="1"/>
</dbReference>
<dbReference type="Pfam" id="PF12698">
    <property type="entry name" value="ABC2_membrane_3"/>
    <property type="match status" value="1"/>
</dbReference>
<dbReference type="PROSITE" id="PS00211">
    <property type="entry name" value="ABC_TRANSPORTER_1"/>
    <property type="match status" value="2"/>
</dbReference>
<dbReference type="SUPFAM" id="SSF52540">
    <property type="entry name" value="P-loop containing nucleoside triphosphate hydrolases"/>
    <property type="match status" value="2"/>
</dbReference>
<protein>
    <recommendedName>
        <fullName evidence="12">ABC transporter domain-containing protein</fullName>
    </recommendedName>
</protein>
<feature type="transmembrane region" description="Helical" evidence="11">
    <location>
        <begin position="814"/>
        <end position="835"/>
    </location>
</feature>
<dbReference type="SMART" id="SM00382">
    <property type="entry name" value="AAA"/>
    <property type="match status" value="2"/>
</dbReference>
<comment type="similarity">
    <text evidence="2">Belongs to the ABC transporter superfamily. ABCA family.</text>
</comment>
<feature type="transmembrane region" description="Helical" evidence="11">
    <location>
        <begin position="255"/>
        <end position="277"/>
    </location>
</feature>
<dbReference type="PANTHER" id="PTHR19229:SF36">
    <property type="entry name" value="ATP-BINDING CASSETTE SUB-FAMILY A MEMBER 2"/>
    <property type="match status" value="1"/>
</dbReference>
<dbReference type="InterPro" id="IPR013525">
    <property type="entry name" value="ABC2_TM"/>
</dbReference>
<feature type="region of interest" description="Disordered" evidence="10">
    <location>
        <begin position="745"/>
        <end position="766"/>
    </location>
</feature>
<dbReference type="InterPro" id="IPR027417">
    <property type="entry name" value="P-loop_NTPase"/>
</dbReference>
<dbReference type="InterPro" id="IPR003593">
    <property type="entry name" value="AAA+_ATPase"/>
</dbReference>
<keyword evidence="7" id="KW-0067">ATP-binding</keyword>
<evidence type="ECO:0000256" key="5">
    <source>
        <dbReference type="ARBA" id="ARBA00022737"/>
    </source>
</evidence>
<dbReference type="InterPro" id="IPR003439">
    <property type="entry name" value="ABC_transporter-like_ATP-bd"/>
</dbReference>
<evidence type="ECO:0000256" key="9">
    <source>
        <dbReference type="ARBA" id="ARBA00023136"/>
    </source>
</evidence>
<dbReference type="FunFam" id="3.40.50.300:FF:001345">
    <property type="entry name" value="Related to ABC transporter"/>
    <property type="match status" value="1"/>
</dbReference>
<gene>
    <name evidence="13" type="ORF">QBC46DRAFT_388735</name>
</gene>
<dbReference type="InterPro" id="IPR026082">
    <property type="entry name" value="ABCA"/>
</dbReference>
<dbReference type="GO" id="GO:0016020">
    <property type="term" value="C:membrane"/>
    <property type="evidence" value="ECO:0007669"/>
    <property type="project" value="UniProtKB-SubCell"/>
</dbReference>
<dbReference type="GO" id="GO:0016887">
    <property type="term" value="F:ATP hydrolysis activity"/>
    <property type="evidence" value="ECO:0007669"/>
    <property type="project" value="InterPro"/>
</dbReference>
<evidence type="ECO:0000256" key="6">
    <source>
        <dbReference type="ARBA" id="ARBA00022741"/>
    </source>
</evidence>
<keyword evidence="5" id="KW-0677">Repeat</keyword>
<feature type="transmembrane region" description="Helical" evidence="11">
    <location>
        <begin position="1187"/>
        <end position="1206"/>
    </location>
</feature>
<dbReference type="CDD" id="cd03263">
    <property type="entry name" value="ABC_subfamily_A"/>
    <property type="match status" value="2"/>
</dbReference>
<comment type="subcellular location">
    <subcellularLocation>
        <location evidence="1">Membrane</location>
        <topology evidence="1">Multi-pass membrane protein</topology>
    </subcellularLocation>
</comment>
<feature type="transmembrane region" description="Helical" evidence="11">
    <location>
        <begin position="316"/>
        <end position="336"/>
    </location>
</feature>
<evidence type="ECO:0000256" key="3">
    <source>
        <dbReference type="ARBA" id="ARBA00022448"/>
    </source>
</evidence>
<dbReference type="FunFam" id="3.40.50.300:FF:001344">
    <property type="entry name" value="Related to ABC transporter"/>
    <property type="match status" value="1"/>
</dbReference>
<feature type="transmembrane region" description="Helical" evidence="11">
    <location>
        <begin position="1138"/>
        <end position="1166"/>
    </location>
</feature>
<evidence type="ECO:0000313" key="13">
    <source>
        <dbReference type="EMBL" id="KAK3939069.1"/>
    </source>
</evidence>
<keyword evidence="9 11" id="KW-0472">Membrane</keyword>
<feature type="domain" description="ABC transporter" evidence="12">
    <location>
        <begin position="1259"/>
        <end position="1493"/>
    </location>
</feature>
<feature type="transmembrane region" description="Helical" evidence="11">
    <location>
        <begin position="1104"/>
        <end position="1132"/>
    </location>
</feature>
<evidence type="ECO:0000256" key="2">
    <source>
        <dbReference type="ARBA" id="ARBA00008869"/>
    </source>
</evidence>
<keyword evidence="8 11" id="KW-1133">Transmembrane helix</keyword>
<keyword evidence="3" id="KW-0813">Transport</keyword>
<feature type="transmembrane region" description="Helical" evidence="11">
    <location>
        <begin position="1041"/>
        <end position="1063"/>
    </location>
</feature>
<evidence type="ECO:0000256" key="7">
    <source>
        <dbReference type="ARBA" id="ARBA00022840"/>
    </source>
</evidence>
<name>A0AAN6N4S6_9PEZI</name>
<dbReference type="Proteomes" id="UP001303473">
    <property type="component" value="Unassembled WGS sequence"/>
</dbReference>
<evidence type="ECO:0000256" key="1">
    <source>
        <dbReference type="ARBA" id="ARBA00004141"/>
    </source>
</evidence>
<dbReference type="GO" id="GO:0005319">
    <property type="term" value="F:lipid transporter activity"/>
    <property type="evidence" value="ECO:0007669"/>
    <property type="project" value="TreeGrafter"/>
</dbReference>
<reference evidence="14" key="1">
    <citation type="journal article" date="2023" name="Mol. Phylogenet. Evol.">
        <title>Genome-scale phylogeny and comparative genomics of the fungal order Sordariales.</title>
        <authorList>
            <person name="Hensen N."/>
            <person name="Bonometti L."/>
            <person name="Westerberg I."/>
            <person name="Brannstrom I.O."/>
            <person name="Guillou S."/>
            <person name="Cros-Aarteil S."/>
            <person name="Calhoun S."/>
            <person name="Haridas S."/>
            <person name="Kuo A."/>
            <person name="Mondo S."/>
            <person name="Pangilinan J."/>
            <person name="Riley R."/>
            <person name="LaButti K."/>
            <person name="Andreopoulos B."/>
            <person name="Lipzen A."/>
            <person name="Chen C."/>
            <person name="Yan M."/>
            <person name="Daum C."/>
            <person name="Ng V."/>
            <person name="Clum A."/>
            <person name="Steindorff A."/>
            <person name="Ohm R.A."/>
            <person name="Martin F."/>
            <person name="Silar P."/>
            <person name="Natvig D.O."/>
            <person name="Lalanne C."/>
            <person name="Gautier V."/>
            <person name="Ament-Velasquez S.L."/>
            <person name="Kruys A."/>
            <person name="Hutchinson M.I."/>
            <person name="Powell A.J."/>
            <person name="Barry K."/>
            <person name="Miller A.N."/>
            <person name="Grigoriev I.V."/>
            <person name="Debuchy R."/>
            <person name="Gladieux P."/>
            <person name="Hiltunen Thoren M."/>
            <person name="Johannesson H."/>
        </authorList>
    </citation>
    <scope>NUCLEOTIDE SEQUENCE [LARGE SCALE GENOMIC DNA]</scope>
    <source>
        <strain evidence="14">CBS 340.73</strain>
    </source>
</reference>
<dbReference type="Pfam" id="PF00005">
    <property type="entry name" value="ABC_tran"/>
    <property type="match status" value="2"/>
</dbReference>
<proteinExistence type="inferred from homology"/>
<keyword evidence="6" id="KW-0547">Nucleotide-binding</keyword>
<dbReference type="GO" id="GO:0140359">
    <property type="term" value="F:ABC-type transporter activity"/>
    <property type="evidence" value="ECO:0007669"/>
    <property type="project" value="InterPro"/>
</dbReference>
<feature type="transmembrane region" description="Helical" evidence="11">
    <location>
        <begin position="343"/>
        <end position="363"/>
    </location>
</feature>
<dbReference type="Gene3D" id="3.40.50.300">
    <property type="entry name" value="P-loop containing nucleotide triphosphate hydrolases"/>
    <property type="match status" value="2"/>
</dbReference>
<feature type="transmembrane region" description="Helical" evidence="11">
    <location>
        <begin position="999"/>
        <end position="1020"/>
    </location>
</feature>
<feature type="transmembrane region" description="Helical" evidence="11">
    <location>
        <begin position="383"/>
        <end position="404"/>
    </location>
</feature>